<protein>
    <recommendedName>
        <fullName evidence="9">Polysaccharide biosynthesis protein C-terminal domain-containing protein</fullName>
    </recommendedName>
</protein>
<feature type="transmembrane region" description="Helical" evidence="6">
    <location>
        <begin position="182"/>
        <end position="203"/>
    </location>
</feature>
<reference evidence="7 8" key="1">
    <citation type="journal article" date="2016" name="Nat. Commun.">
        <title>Thousands of microbial genomes shed light on interconnected biogeochemical processes in an aquifer system.</title>
        <authorList>
            <person name="Anantharaman K."/>
            <person name="Brown C.T."/>
            <person name="Hug L.A."/>
            <person name="Sharon I."/>
            <person name="Castelle C.J."/>
            <person name="Probst A.J."/>
            <person name="Thomas B.C."/>
            <person name="Singh A."/>
            <person name="Wilkins M.J."/>
            <person name="Karaoz U."/>
            <person name="Brodie E.L."/>
            <person name="Williams K.H."/>
            <person name="Hubbard S.S."/>
            <person name="Banfield J.F."/>
        </authorList>
    </citation>
    <scope>NUCLEOTIDE SEQUENCE [LARGE SCALE GENOMIC DNA]</scope>
</reference>
<feature type="transmembrane region" description="Helical" evidence="6">
    <location>
        <begin position="362"/>
        <end position="382"/>
    </location>
</feature>
<feature type="transmembrane region" description="Helical" evidence="6">
    <location>
        <begin position="126"/>
        <end position="144"/>
    </location>
</feature>
<dbReference type="PANTHER" id="PTHR30250">
    <property type="entry name" value="PST FAMILY PREDICTED COLANIC ACID TRANSPORTER"/>
    <property type="match status" value="1"/>
</dbReference>
<evidence type="ECO:0000256" key="6">
    <source>
        <dbReference type="SAM" id="Phobius"/>
    </source>
</evidence>
<evidence type="ECO:0000256" key="5">
    <source>
        <dbReference type="ARBA" id="ARBA00023136"/>
    </source>
</evidence>
<evidence type="ECO:0000256" key="3">
    <source>
        <dbReference type="ARBA" id="ARBA00022692"/>
    </source>
</evidence>
<dbReference type="EMBL" id="MGFS01000032">
    <property type="protein sequence ID" value="OGM10695.1"/>
    <property type="molecule type" value="Genomic_DNA"/>
</dbReference>
<dbReference type="Pfam" id="PF01943">
    <property type="entry name" value="Polysacc_synt"/>
    <property type="match status" value="1"/>
</dbReference>
<dbReference type="PANTHER" id="PTHR30250:SF11">
    <property type="entry name" value="O-ANTIGEN TRANSPORTER-RELATED"/>
    <property type="match status" value="1"/>
</dbReference>
<feature type="transmembrane region" description="Helical" evidence="6">
    <location>
        <begin position="259"/>
        <end position="277"/>
    </location>
</feature>
<gene>
    <name evidence="7" type="ORF">A2Z22_05305</name>
</gene>
<evidence type="ECO:0000256" key="2">
    <source>
        <dbReference type="ARBA" id="ARBA00022475"/>
    </source>
</evidence>
<feature type="transmembrane region" description="Helical" evidence="6">
    <location>
        <begin position="336"/>
        <end position="355"/>
    </location>
</feature>
<dbReference type="AlphaFoldDB" id="A0A1F7X8P7"/>
<keyword evidence="4 6" id="KW-1133">Transmembrane helix</keyword>
<organism evidence="7 8">
    <name type="scientific">Candidatus Woesebacteria bacterium RBG_16_34_12</name>
    <dbReference type="NCBI Taxonomy" id="1802480"/>
    <lineage>
        <taxon>Bacteria</taxon>
        <taxon>Candidatus Woeseibacteriota</taxon>
    </lineage>
</organism>
<feature type="transmembrane region" description="Helical" evidence="6">
    <location>
        <begin position="388"/>
        <end position="408"/>
    </location>
</feature>
<keyword evidence="5 6" id="KW-0472">Membrane</keyword>
<feature type="transmembrane region" description="Helical" evidence="6">
    <location>
        <begin position="21"/>
        <end position="40"/>
    </location>
</feature>
<evidence type="ECO:0008006" key="9">
    <source>
        <dbReference type="Google" id="ProtNLM"/>
    </source>
</evidence>
<sequence>MKNISKIYNNLSGDSLYRNSIYLMASTAVMAVFGFFFWIINARLFTTEQVGLGTTLISVLSLISSISLMGLNIGIIKYLPTSNRKTEKINTSFTLVGIVSLIASLIFILGLETFSPKLLFLRDNPFYTLLFIAFAIFSSSNTLIESVFIAFRSTGYVLIKNIIFSLGKLILSFLLISLGAMAIFISFSGAIAIAFLLALIFLVKQFGYKFKLSLDTGIIANMAKYSTANYFAGVIGTLPQMLLPIIITNKISPQQSAFFYMDMMIANLIFVIPQAITQSLFAEGSYKESEFNTNIKKAVKITTLLIAPTILLTILFGNRVLLAFGKEYSSEGFRFLQLISLSGILISINSIYGTILRVKHRIAEIITVSILESSVVLILAYFLLGKGLYGIGIAWIVGRTISCVYLAIVNRKK</sequence>
<evidence type="ECO:0000313" key="8">
    <source>
        <dbReference type="Proteomes" id="UP000177053"/>
    </source>
</evidence>
<name>A0A1F7X8P7_9BACT</name>
<feature type="transmembrane region" description="Helical" evidence="6">
    <location>
        <begin position="156"/>
        <end position="176"/>
    </location>
</feature>
<evidence type="ECO:0000256" key="1">
    <source>
        <dbReference type="ARBA" id="ARBA00004651"/>
    </source>
</evidence>
<keyword evidence="3 6" id="KW-0812">Transmembrane</keyword>
<dbReference type="InterPro" id="IPR002797">
    <property type="entry name" value="Polysacc_synth"/>
</dbReference>
<comment type="subcellular location">
    <subcellularLocation>
        <location evidence="1">Cell membrane</location>
        <topology evidence="1">Multi-pass membrane protein</topology>
    </subcellularLocation>
</comment>
<proteinExistence type="predicted"/>
<evidence type="ECO:0000313" key="7">
    <source>
        <dbReference type="EMBL" id="OGM10695.1"/>
    </source>
</evidence>
<feature type="transmembrane region" description="Helical" evidence="6">
    <location>
        <begin position="91"/>
        <end position="111"/>
    </location>
</feature>
<keyword evidence="2" id="KW-1003">Cell membrane</keyword>
<feature type="transmembrane region" description="Helical" evidence="6">
    <location>
        <begin position="298"/>
        <end position="316"/>
    </location>
</feature>
<dbReference type="Proteomes" id="UP000177053">
    <property type="component" value="Unassembled WGS sequence"/>
</dbReference>
<feature type="transmembrane region" description="Helical" evidence="6">
    <location>
        <begin position="52"/>
        <end position="79"/>
    </location>
</feature>
<accession>A0A1F7X8P7</accession>
<dbReference type="InterPro" id="IPR050833">
    <property type="entry name" value="Poly_Biosynth_Transport"/>
</dbReference>
<evidence type="ECO:0000256" key="4">
    <source>
        <dbReference type="ARBA" id="ARBA00022989"/>
    </source>
</evidence>
<comment type="caution">
    <text evidence="7">The sequence shown here is derived from an EMBL/GenBank/DDBJ whole genome shotgun (WGS) entry which is preliminary data.</text>
</comment>
<feature type="transmembrane region" description="Helical" evidence="6">
    <location>
        <begin position="228"/>
        <end position="247"/>
    </location>
</feature>
<dbReference type="GO" id="GO:0005886">
    <property type="term" value="C:plasma membrane"/>
    <property type="evidence" value="ECO:0007669"/>
    <property type="project" value="UniProtKB-SubCell"/>
</dbReference>